<proteinExistence type="evidence at transcript level"/>
<protein>
    <submittedName>
        <fullName evidence="1">Uncharacterized protein</fullName>
    </submittedName>
</protein>
<sequence>MQEKKAGVTIDEIALTSNLPIIVGHHTKSTFLNHECSLFVKEKPLIATEAGQIVSSFSSDKNCSLINLLHR</sequence>
<dbReference type="AlphaFoldDB" id="I3S2M0"/>
<dbReference type="EMBL" id="BT134717">
    <property type="protein sequence ID" value="AFK34512.1"/>
    <property type="molecule type" value="mRNA"/>
</dbReference>
<evidence type="ECO:0000313" key="1">
    <source>
        <dbReference type="EMBL" id="AFK34512.1"/>
    </source>
</evidence>
<reference evidence="1" key="1">
    <citation type="submission" date="2012-05" db="EMBL/GenBank/DDBJ databases">
        <authorList>
            <person name="Krishnakumar V."/>
            <person name="Cheung F."/>
            <person name="Xiao Y."/>
            <person name="Chan A."/>
            <person name="Moskal W.A."/>
            <person name="Town C.D."/>
        </authorList>
    </citation>
    <scope>NUCLEOTIDE SEQUENCE</scope>
</reference>
<organism evidence="1">
    <name type="scientific">Lotus japonicus</name>
    <name type="common">Lotus corniculatus var. japonicus</name>
    <dbReference type="NCBI Taxonomy" id="34305"/>
    <lineage>
        <taxon>Eukaryota</taxon>
        <taxon>Viridiplantae</taxon>
        <taxon>Streptophyta</taxon>
        <taxon>Embryophyta</taxon>
        <taxon>Tracheophyta</taxon>
        <taxon>Spermatophyta</taxon>
        <taxon>Magnoliopsida</taxon>
        <taxon>eudicotyledons</taxon>
        <taxon>Gunneridae</taxon>
        <taxon>Pentapetalae</taxon>
        <taxon>rosids</taxon>
        <taxon>fabids</taxon>
        <taxon>Fabales</taxon>
        <taxon>Fabaceae</taxon>
        <taxon>Papilionoideae</taxon>
        <taxon>50 kb inversion clade</taxon>
        <taxon>NPAAA clade</taxon>
        <taxon>Hologalegina</taxon>
        <taxon>robinioid clade</taxon>
        <taxon>Loteae</taxon>
        <taxon>Lotus</taxon>
    </lineage>
</organism>
<name>I3S2M0_LOTJA</name>
<accession>I3S2M0</accession>